<dbReference type="InterPro" id="IPR000836">
    <property type="entry name" value="PRTase_dom"/>
</dbReference>
<comment type="caution">
    <text evidence="8">The sequence shown here is derived from an EMBL/GenBank/DDBJ whole genome shotgun (WGS) entry which is preliminary data.</text>
</comment>
<feature type="binding site" evidence="5">
    <location>
        <position position="156"/>
    </location>
    <ligand>
        <name>xanthine</name>
        <dbReference type="ChEBI" id="CHEBI:17712"/>
    </ligand>
</feature>
<dbReference type="SUPFAM" id="SSF53271">
    <property type="entry name" value="PRTase-like"/>
    <property type="match status" value="1"/>
</dbReference>
<organism evidence="8 9">
    <name type="scientific">Eupransor demetentiae</name>
    <dbReference type="NCBI Taxonomy" id="3109584"/>
    <lineage>
        <taxon>Bacteria</taxon>
        <taxon>Bacillati</taxon>
        <taxon>Bacillota</taxon>
        <taxon>Bacilli</taxon>
        <taxon>Lactobacillales</taxon>
        <taxon>Lactobacillaceae</taxon>
        <taxon>Eupransor</taxon>
    </lineage>
</organism>
<feature type="binding site" evidence="5">
    <location>
        <position position="20"/>
    </location>
    <ligand>
        <name>xanthine</name>
        <dbReference type="ChEBI" id="CHEBI:17712"/>
    </ligand>
</feature>
<dbReference type="NCBIfam" id="NF006671">
    <property type="entry name" value="PRK09219.1"/>
    <property type="match status" value="1"/>
</dbReference>
<reference evidence="8 9" key="1">
    <citation type="submission" date="2024-01" db="EMBL/GenBank/DDBJ databases">
        <authorList>
            <person name="Botero Cardona J."/>
        </authorList>
    </citation>
    <scope>NUCLEOTIDE SEQUENCE [LARGE SCALE GENOMIC DNA]</scope>
    <source>
        <strain evidence="8 9">LMG 33000</strain>
    </source>
</reference>
<dbReference type="EC" id="2.4.2.22" evidence="5 6"/>
<dbReference type="CDD" id="cd06223">
    <property type="entry name" value="PRTases_typeI"/>
    <property type="match status" value="1"/>
</dbReference>
<feature type="binding site" evidence="5">
    <location>
        <begin position="128"/>
        <end position="132"/>
    </location>
    <ligand>
        <name>5-phospho-alpha-D-ribose 1-diphosphate</name>
        <dbReference type="ChEBI" id="CHEBI:58017"/>
    </ligand>
</feature>
<dbReference type="Gene3D" id="3.40.50.2020">
    <property type="match status" value="1"/>
</dbReference>
<proteinExistence type="inferred from homology"/>
<feature type="domain" description="Phosphoribosyltransferase" evidence="7">
    <location>
        <begin position="35"/>
        <end position="170"/>
    </location>
</feature>
<gene>
    <name evidence="5" type="primary">xpt</name>
    <name evidence="8" type="ORF">R54876_GBNLAHCA_00490</name>
</gene>
<name>A0ABM9N443_9LACO</name>
<keyword evidence="4 5" id="KW-0660">Purine salvage</keyword>
<keyword evidence="1 5" id="KW-0963">Cytoplasm</keyword>
<protein>
    <recommendedName>
        <fullName evidence="5 6">Xanthine phosphoribosyltransferase</fullName>
        <shortName evidence="5">XPRTase</shortName>
        <ecNumber evidence="5 6">2.4.2.22</ecNumber>
    </recommendedName>
</protein>
<dbReference type="RefSeq" id="WP_349641476.1">
    <property type="nucleotide sequence ID" value="NZ_CAWVOH010000001.1"/>
</dbReference>
<evidence type="ECO:0000256" key="5">
    <source>
        <dbReference type="HAMAP-Rule" id="MF_01184"/>
    </source>
</evidence>
<dbReference type="InterPro" id="IPR050118">
    <property type="entry name" value="Pur/Pyrimidine_PRTase"/>
</dbReference>
<evidence type="ECO:0000256" key="1">
    <source>
        <dbReference type="ARBA" id="ARBA00022490"/>
    </source>
</evidence>
<evidence type="ECO:0000256" key="2">
    <source>
        <dbReference type="ARBA" id="ARBA00022676"/>
    </source>
</evidence>
<keyword evidence="3 5" id="KW-0808">Transferase</keyword>
<dbReference type="NCBIfam" id="TIGR01744">
    <property type="entry name" value="XPRTase"/>
    <property type="match status" value="1"/>
</dbReference>
<comment type="subcellular location">
    <subcellularLocation>
        <location evidence="5">Cytoplasm</location>
    </subcellularLocation>
</comment>
<dbReference type="EMBL" id="CAWVOH010000001">
    <property type="protein sequence ID" value="CAK8053931.1"/>
    <property type="molecule type" value="Genomic_DNA"/>
</dbReference>
<comment type="catalytic activity">
    <reaction evidence="5">
        <text>XMP + diphosphate = xanthine + 5-phospho-alpha-D-ribose 1-diphosphate</text>
        <dbReference type="Rhea" id="RHEA:10800"/>
        <dbReference type="ChEBI" id="CHEBI:17712"/>
        <dbReference type="ChEBI" id="CHEBI:33019"/>
        <dbReference type="ChEBI" id="CHEBI:57464"/>
        <dbReference type="ChEBI" id="CHEBI:58017"/>
        <dbReference type="EC" id="2.4.2.22"/>
    </reaction>
</comment>
<comment type="pathway">
    <text evidence="5">Purine metabolism; XMP biosynthesis via salvage pathway; XMP from xanthine: step 1/1.</text>
</comment>
<keyword evidence="2 5" id="KW-0328">Glycosyltransferase</keyword>
<evidence type="ECO:0000313" key="9">
    <source>
        <dbReference type="Proteomes" id="UP001314241"/>
    </source>
</evidence>
<evidence type="ECO:0000256" key="6">
    <source>
        <dbReference type="NCBIfam" id="TIGR01744"/>
    </source>
</evidence>
<dbReference type="InterPro" id="IPR029057">
    <property type="entry name" value="PRTase-like"/>
</dbReference>
<comment type="subunit">
    <text evidence="5">Homodimer.</text>
</comment>
<dbReference type="HAMAP" id="MF_01184">
    <property type="entry name" value="XPRTase"/>
    <property type="match status" value="1"/>
</dbReference>
<evidence type="ECO:0000256" key="3">
    <source>
        <dbReference type="ARBA" id="ARBA00022679"/>
    </source>
</evidence>
<dbReference type="GO" id="GO:0000310">
    <property type="term" value="F:xanthine phosphoribosyltransferase activity"/>
    <property type="evidence" value="ECO:0007669"/>
    <property type="project" value="UniProtKB-EC"/>
</dbReference>
<evidence type="ECO:0000256" key="4">
    <source>
        <dbReference type="ARBA" id="ARBA00022726"/>
    </source>
</evidence>
<evidence type="ECO:0000313" key="8">
    <source>
        <dbReference type="EMBL" id="CAK8053931.1"/>
    </source>
</evidence>
<dbReference type="InterPro" id="IPR010079">
    <property type="entry name" value="Xanthine_PRibTrfase"/>
</dbReference>
<comment type="function">
    <text evidence="5">Converts the preformed base xanthine, a product of nucleic acid breakdown, to xanthosine 5'-monophosphate (XMP), so it can be reused for RNA or DNA synthesis.</text>
</comment>
<dbReference type="Proteomes" id="UP001314241">
    <property type="component" value="Unassembled WGS sequence"/>
</dbReference>
<keyword evidence="9" id="KW-1185">Reference proteome</keyword>
<dbReference type="PANTHER" id="PTHR43864:SF1">
    <property type="entry name" value="XANTHINE PHOSPHORIBOSYLTRANSFERASE"/>
    <property type="match status" value="1"/>
</dbReference>
<comment type="similarity">
    <text evidence="5">Belongs to the purine/pyrimidine phosphoribosyltransferase family. Xpt subfamily.</text>
</comment>
<sequence>MKELEARIQSEGHVLGEDILKVDSFLNHQIDPNLMQAMGNEFARLFESQGVTKIITVEASGIAPAVMAGLALDVPVVFARKSKSRILSDEAFTADVYSYTKQTTNQIRIEKRFLSASDRVLIIDDFLANGQALLGLKALADEAGASIVGAGIVIEKAFQPGRKAANEAGLNNIQSLARIAAFEDGQVIFVDEEK</sequence>
<feature type="binding site" evidence="5">
    <location>
        <position position="27"/>
    </location>
    <ligand>
        <name>xanthine</name>
        <dbReference type="ChEBI" id="CHEBI:17712"/>
    </ligand>
</feature>
<dbReference type="PANTHER" id="PTHR43864">
    <property type="entry name" value="HYPOXANTHINE/GUANINE PHOSPHORIBOSYLTRANSFERASE"/>
    <property type="match status" value="1"/>
</dbReference>
<dbReference type="Pfam" id="PF00156">
    <property type="entry name" value="Pribosyltran"/>
    <property type="match status" value="1"/>
</dbReference>
<accession>A0ABM9N443</accession>
<evidence type="ECO:0000259" key="7">
    <source>
        <dbReference type="Pfam" id="PF00156"/>
    </source>
</evidence>